<evidence type="ECO:0000256" key="2">
    <source>
        <dbReference type="ARBA" id="ARBA00023125"/>
    </source>
</evidence>
<evidence type="ECO:0000256" key="3">
    <source>
        <dbReference type="ARBA" id="ARBA00023163"/>
    </source>
</evidence>
<evidence type="ECO:0000313" key="6">
    <source>
        <dbReference type="Proteomes" id="UP000240608"/>
    </source>
</evidence>
<evidence type="ECO:0000256" key="1">
    <source>
        <dbReference type="ARBA" id="ARBA00023015"/>
    </source>
</evidence>
<dbReference type="GO" id="GO:0046872">
    <property type="term" value="F:metal ion binding"/>
    <property type="evidence" value="ECO:0007669"/>
    <property type="project" value="InterPro"/>
</dbReference>
<dbReference type="Proteomes" id="UP000240608">
    <property type="component" value="Unassembled WGS sequence"/>
</dbReference>
<dbReference type="AlphaFoldDB" id="A0A2T4DPW0"/>
<dbReference type="Pfam" id="PF12833">
    <property type="entry name" value="HTH_18"/>
    <property type="match status" value="1"/>
</dbReference>
<keyword evidence="2" id="KW-0238">DNA-binding</keyword>
<dbReference type="GO" id="GO:0003700">
    <property type="term" value="F:DNA-binding transcription factor activity"/>
    <property type="evidence" value="ECO:0007669"/>
    <property type="project" value="InterPro"/>
</dbReference>
<comment type="caution">
    <text evidence="5">The sequence shown here is derived from an EMBL/GenBank/DDBJ whole genome shotgun (WGS) entry which is preliminary data.</text>
</comment>
<gene>
    <name evidence="5" type="ORF">C9994_09930</name>
</gene>
<dbReference type="InterPro" id="IPR009057">
    <property type="entry name" value="Homeodomain-like_sf"/>
</dbReference>
<organism evidence="5 6">
    <name type="scientific">Marivirga lumbricoides</name>
    <dbReference type="NCBI Taxonomy" id="1046115"/>
    <lineage>
        <taxon>Bacteria</taxon>
        <taxon>Pseudomonadati</taxon>
        <taxon>Bacteroidota</taxon>
        <taxon>Cytophagia</taxon>
        <taxon>Cytophagales</taxon>
        <taxon>Marivirgaceae</taxon>
        <taxon>Marivirga</taxon>
    </lineage>
</organism>
<dbReference type="InterPro" id="IPR018060">
    <property type="entry name" value="HTH_AraC"/>
</dbReference>
<protein>
    <submittedName>
        <fullName evidence="5">AraC family transcriptional regulator</fullName>
    </submittedName>
</protein>
<accession>A0A2T4DPW0</accession>
<sequence length="183" mass="20998">MVTLYIKNMVCPRCITAVEELFKEMQCEVLSIKLGVVTVNGDCDFSHVAKRLAAKGFELLRDPIETRVSQIKAVLITLCNENKAPKNTLSFILEGNFKLPYHTLSKEFRMLEGQTIEHYWMKLRMEKAKELLSYNQLRNVEIARLVGYSGLQSFGKAFKKYCGTSPNSYKADQKMERKTLDSL</sequence>
<name>A0A2T4DPW0_9BACT</name>
<keyword evidence="1" id="KW-0805">Transcription regulation</keyword>
<feature type="domain" description="HTH araC/xylS-type" evidence="4">
    <location>
        <begin position="103"/>
        <end position="172"/>
    </location>
</feature>
<dbReference type="GO" id="GO:0043565">
    <property type="term" value="F:sequence-specific DNA binding"/>
    <property type="evidence" value="ECO:0007669"/>
    <property type="project" value="InterPro"/>
</dbReference>
<evidence type="ECO:0000259" key="4">
    <source>
        <dbReference type="PROSITE" id="PS01124"/>
    </source>
</evidence>
<dbReference type="PROSITE" id="PS01124">
    <property type="entry name" value="HTH_ARAC_FAMILY_2"/>
    <property type="match status" value="1"/>
</dbReference>
<reference evidence="5 6" key="1">
    <citation type="submission" date="2018-03" db="EMBL/GenBank/DDBJ databases">
        <title>Cross-interface Injection: A General Nanoliter Liquid Handling Method Applied to Single Cells Genome Amplification Automated Nanoliter Liquid Handling Applied to Single Cell Multiple Displacement Amplification.</title>
        <authorList>
            <person name="Yun J."/>
            <person name="Xu P."/>
            <person name="Xu J."/>
            <person name="Dai X."/>
            <person name="Wang Y."/>
            <person name="Zheng X."/>
            <person name="Cao C."/>
            <person name="Yi Q."/>
            <person name="Zhu Y."/>
            <person name="Wang L."/>
            <person name="Dong Z."/>
            <person name="Huang Y."/>
            <person name="Huang L."/>
            <person name="Du W."/>
        </authorList>
    </citation>
    <scope>NUCLEOTIDE SEQUENCE [LARGE SCALE GENOMIC DNA]</scope>
    <source>
        <strain evidence="5 6">Z-D1-2</strain>
    </source>
</reference>
<dbReference type="SMART" id="SM00342">
    <property type="entry name" value="HTH_ARAC"/>
    <property type="match status" value="1"/>
</dbReference>
<dbReference type="InterPro" id="IPR036163">
    <property type="entry name" value="HMA_dom_sf"/>
</dbReference>
<dbReference type="RefSeq" id="WP_188467858.1">
    <property type="nucleotide sequence ID" value="NZ_BAABHU010000028.1"/>
</dbReference>
<dbReference type="SUPFAM" id="SSF46689">
    <property type="entry name" value="Homeodomain-like"/>
    <property type="match status" value="1"/>
</dbReference>
<evidence type="ECO:0000313" key="5">
    <source>
        <dbReference type="EMBL" id="PTB95861.1"/>
    </source>
</evidence>
<dbReference type="Gene3D" id="1.10.10.60">
    <property type="entry name" value="Homeodomain-like"/>
    <property type="match status" value="1"/>
</dbReference>
<proteinExistence type="predicted"/>
<dbReference type="PANTHER" id="PTHR43280">
    <property type="entry name" value="ARAC-FAMILY TRANSCRIPTIONAL REGULATOR"/>
    <property type="match status" value="1"/>
</dbReference>
<dbReference type="PANTHER" id="PTHR43280:SF2">
    <property type="entry name" value="HTH-TYPE TRANSCRIPTIONAL REGULATOR EXSA"/>
    <property type="match status" value="1"/>
</dbReference>
<dbReference type="SUPFAM" id="SSF55008">
    <property type="entry name" value="HMA, heavy metal-associated domain"/>
    <property type="match status" value="1"/>
</dbReference>
<dbReference type="EMBL" id="PYVU01000081">
    <property type="protein sequence ID" value="PTB95861.1"/>
    <property type="molecule type" value="Genomic_DNA"/>
</dbReference>
<keyword evidence="3" id="KW-0804">Transcription</keyword>